<name>A0A6B0U1G8_IXORI</name>
<dbReference type="AlphaFoldDB" id="A0A6B0U1G8"/>
<organism evidence="1">
    <name type="scientific">Ixodes ricinus</name>
    <name type="common">Common tick</name>
    <name type="synonym">Acarus ricinus</name>
    <dbReference type="NCBI Taxonomy" id="34613"/>
    <lineage>
        <taxon>Eukaryota</taxon>
        <taxon>Metazoa</taxon>
        <taxon>Ecdysozoa</taxon>
        <taxon>Arthropoda</taxon>
        <taxon>Chelicerata</taxon>
        <taxon>Arachnida</taxon>
        <taxon>Acari</taxon>
        <taxon>Parasitiformes</taxon>
        <taxon>Ixodida</taxon>
        <taxon>Ixodoidea</taxon>
        <taxon>Ixodidae</taxon>
        <taxon>Ixodinae</taxon>
        <taxon>Ixodes</taxon>
    </lineage>
</organism>
<sequence length="73" mass="7800">MRKRGSGVRGEFLLPLFSTTWVTPSHLWQGLSSASPPSLRLARGGCRVCRMPSGGETEHNLACLRTSSDGGQG</sequence>
<proteinExistence type="predicted"/>
<dbReference type="EMBL" id="GIFC01000964">
    <property type="protein sequence ID" value="MXU83047.1"/>
    <property type="molecule type" value="Transcribed_RNA"/>
</dbReference>
<accession>A0A6B0U1G8</accession>
<evidence type="ECO:0000313" key="1">
    <source>
        <dbReference type="EMBL" id="MXU83047.1"/>
    </source>
</evidence>
<protein>
    <submittedName>
        <fullName evidence="1">Putative secreted protein</fullName>
    </submittedName>
</protein>
<reference evidence="1" key="1">
    <citation type="submission" date="2019-12" db="EMBL/GenBank/DDBJ databases">
        <title>An insight into the sialome of adult female Ixodes ricinus ticks feeding for 6 days.</title>
        <authorList>
            <person name="Perner J."/>
            <person name="Ribeiro J.M.C."/>
        </authorList>
    </citation>
    <scope>NUCLEOTIDE SEQUENCE</scope>
    <source>
        <strain evidence="1">Semi-engorged</strain>
        <tissue evidence="1">Salivary glands</tissue>
    </source>
</reference>